<dbReference type="EMBL" id="LSSK01000049">
    <property type="protein sequence ID" value="OMH85751.1"/>
    <property type="molecule type" value="Genomic_DNA"/>
</dbReference>
<gene>
    <name evidence="13" type="ORF">AX774_g699</name>
</gene>
<dbReference type="GO" id="GO:0004831">
    <property type="term" value="F:tyrosine-tRNA ligase activity"/>
    <property type="evidence" value="ECO:0007669"/>
    <property type="project" value="UniProtKB-EC"/>
</dbReference>
<evidence type="ECO:0000256" key="6">
    <source>
        <dbReference type="ARBA" id="ARBA00022917"/>
    </source>
</evidence>
<dbReference type="PANTHER" id="PTHR11766:SF0">
    <property type="entry name" value="TYROSINE--TRNA LIGASE, MITOCHONDRIAL"/>
    <property type="match status" value="1"/>
</dbReference>
<dbReference type="NCBIfam" id="TIGR00234">
    <property type="entry name" value="tyrS"/>
    <property type="match status" value="1"/>
</dbReference>
<evidence type="ECO:0000256" key="7">
    <source>
        <dbReference type="ARBA" id="ARBA00023146"/>
    </source>
</evidence>
<keyword evidence="11" id="KW-0732">Signal</keyword>
<dbReference type="FunFam" id="1.10.240.10:FF:000001">
    <property type="entry name" value="Tyrosine--tRNA ligase"/>
    <property type="match status" value="1"/>
</dbReference>
<dbReference type="SUPFAM" id="SSF55174">
    <property type="entry name" value="Alpha-L RNA-binding motif"/>
    <property type="match status" value="1"/>
</dbReference>
<dbReference type="InterPro" id="IPR054608">
    <property type="entry name" value="SYY-like_C"/>
</dbReference>
<dbReference type="GO" id="GO:0003723">
    <property type="term" value="F:RNA binding"/>
    <property type="evidence" value="ECO:0007669"/>
    <property type="project" value="UniProtKB-KW"/>
</dbReference>
<evidence type="ECO:0000256" key="2">
    <source>
        <dbReference type="ARBA" id="ARBA00022598"/>
    </source>
</evidence>
<dbReference type="Gene3D" id="1.10.240.10">
    <property type="entry name" value="Tyrosyl-Transfer RNA Synthetase"/>
    <property type="match status" value="1"/>
</dbReference>
<dbReference type="GO" id="GO:0005829">
    <property type="term" value="C:cytosol"/>
    <property type="evidence" value="ECO:0007669"/>
    <property type="project" value="TreeGrafter"/>
</dbReference>
<reference evidence="14" key="1">
    <citation type="submission" date="2017-01" db="EMBL/GenBank/DDBJ databases">
        <authorList>
            <person name="Wang Y."/>
            <person name="White M."/>
            <person name="Kvist S."/>
            <person name="Moncalvo J.-M."/>
        </authorList>
    </citation>
    <scope>NUCLEOTIDE SEQUENCE [LARGE SCALE GENOMIC DNA]</scope>
    <source>
        <strain evidence="14">COL-18-3</strain>
    </source>
</reference>
<evidence type="ECO:0000256" key="3">
    <source>
        <dbReference type="ARBA" id="ARBA00022741"/>
    </source>
</evidence>
<keyword evidence="14" id="KW-1185">Reference proteome</keyword>
<evidence type="ECO:0000256" key="1">
    <source>
        <dbReference type="ARBA" id="ARBA00013160"/>
    </source>
</evidence>
<comment type="catalytic activity">
    <reaction evidence="9 10">
        <text>tRNA(Tyr) + L-tyrosine + ATP = L-tyrosyl-tRNA(Tyr) + AMP + diphosphate + H(+)</text>
        <dbReference type="Rhea" id="RHEA:10220"/>
        <dbReference type="Rhea" id="RHEA-COMP:9706"/>
        <dbReference type="Rhea" id="RHEA-COMP:9707"/>
        <dbReference type="ChEBI" id="CHEBI:15378"/>
        <dbReference type="ChEBI" id="CHEBI:30616"/>
        <dbReference type="ChEBI" id="CHEBI:33019"/>
        <dbReference type="ChEBI" id="CHEBI:58315"/>
        <dbReference type="ChEBI" id="CHEBI:78442"/>
        <dbReference type="ChEBI" id="CHEBI:78536"/>
        <dbReference type="ChEBI" id="CHEBI:456215"/>
        <dbReference type="EC" id="6.1.1.1"/>
    </reaction>
</comment>
<keyword evidence="2 10" id="KW-0436">Ligase</keyword>
<evidence type="ECO:0000256" key="5">
    <source>
        <dbReference type="ARBA" id="ARBA00022884"/>
    </source>
</evidence>
<evidence type="ECO:0000256" key="11">
    <source>
        <dbReference type="SAM" id="SignalP"/>
    </source>
</evidence>
<dbReference type="Gene3D" id="3.40.50.620">
    <property type="entry name" value="HUPs"/>
    <property type="match status" value="1"/>
</dbReference>
<accession>A0A1R1PXQ6</accession>
<evidence type="ECO:0000256" key="8">
    <source>
        <dbReference type="ARBA" id="ARBA00033323"/>
    </source>
</evidence>
<keyword evidence="3 10" id="KW-0547">Nucleotide-binding</keyword>
<dbReference type="InterPro" id="IPR036986">
    <property type="entry name" value="S4_RNA-bd_sf"/>
</dbReference>
<dbReference type="EC" id="6.1.1.1" evidence="1 10"/>
<proteinExistence type="inferred from homology"/>
<keyword evidence="4 10" id="KW-0067">ATP-binding</keyword>
<dbReference type="SUPFAM" id="SSF52374">
    <property type="entry name" value="Nucleotidylyl transferase"/>
    <property type="match status" value="1"/>
</dbReference>
<feature type="chain" id="PRO_5013294585" description="Tyrosine--tRNA ligase" evidence="11">
    <location>
        <begin position="19"/>
        <end position="286"/>
    </location>
</feature>
<dbReference type="Gene3D" id="3.10.290.10">
    <property type="entry name" value="RNA-binding S4 domain"/>
    <property type="match status" value="1"/>
</dbReference>
<dbReference type="PANTHER" id="PTHR11766">
    <property type="entry name" value="TYROSYL-TRNA SYNTHETASE"/>
    <property type="match status" value="1"/>
</dbReference>
<feature type="domain" description="Tyrosine--tRNA ligase SYY-like C-terminal" evidence="12">
    <location>
        <begin position="215"/>
        <end position="282"/>
    </location>
</feature>
<protein>
    <recommendedName>
        <fullName evidence="1 10">Tyrosine--tRNA ligase</fullName>
        <ecNumber evidence="1 10">6.1.1.1</ecNumber>
    </recommendedName>
    <alternativeName>
        <fullName evidence="8 10">Tyrosyl-tRNA synthetase</fullName>
    </alternativeName>
</protein>
<keyword evidence="5" id="KW-0694">RNA-binding</keyword>
<dbReference type="PRINTS" id="PR01040">
    <property type="entry name" value="TRNASYNTHTYR"/>
</dbReference>
<keyword evidence="6 10" id="KW-0648">Protein biosynthesis</keyword>
<comment type="similarity">
    <text evidence="10">Belongs to the class-I aminoacyl-tRNA synthetase family.</text>
</comment>
<evidence type="ECO:0000313" key="13">
    <source>
        <dbReference type="EMBL" id="OMH85751.1"/>
    </source>
</evidence>
<dbReference type="Pfam" id="PF22421">
    <property type="entry name" value="SYY_C-terminal"/>
    <property type="match status" value="1"/>
</dbReference>
<dbReference type="GO" id="GO:0005524">
    <property type="term" value="F:ATP binding"/>
    <property type="evidence" value="ECO:0007669"/>
    <property type="project" value="UniProtKB-KW"/>
</dbReference>
<dbReference type="OrthoDB" id="337870at2759"/>
<organism evidence="13 14">
    <name type="scientific">Zancudomyces culisetae</name>
    <name type="common">Gut fungus</name>
    <name type="synonym">Smittium culisetae</name>
    <dbReference type="NCBI Taxonomy" id="1213189"/>
    <lineage>
        <taxon>Eukaryota</taxon>
        <taxon>Fungi</taxon>
        <taxon>Fungi incertae sedis</taxon>
        <taxon>Zoopagomycota</taxon>
        <taxon>Kickxellomycotina</taxon>
        <taxon>Harpellomycetes</taxon>
        <taxon>Harpellales</taxon>
        <taxon>Legeriomycetaceae</taxon>
        <taxon>Zancudomyces</taxon>
    </lineage>
</organism>
<keyword evidence="7 10" id="KW-0030">Aminoacyl-tRNA synthetase</keyword>
<dbReference type="InterPro" id="IPR002307">
    <property type="entry name" value="Tyr-tRNA-ligase"/>
</dbReference>
<name>A0A1R1PXQ6_ZANCU</name>
<evidence type="ECO:0000256" key="9">
    <source>
        <dbReference type="ARBA" id="ARBA00048248"/>
    </source>
</evidence>
<evidence type="ECO:0000256" key="10">
    <source>
        <dbReference type="RuleBase" id="RU361234"/>
    </source>
</evidence>
<evidence type="ECO:0000256" key="4">
    <source>
        <dbReference type="ARBA" id="ARBA00022840"/>
    </source>
</evidence>
<dbReference type="InterPro" id="IPR024088">
    <property type="entry name" value="Tyr-tRNA-ligase_bac-type"/>
</dbReference>
<feature type="signal peptide" evidence="11">
    <location>
        <begin position="1"/>
        <end position="18"/>
    </location>
</feature>
<dbReference type="AlphaFoldDB" id="A0A1R1PXQ6"/>
<evidence type="ECO:0000259" key="12">
    <source>
        <dbReference type="Pfam" id="PF22421"/>
    </source>
</evidence>
<dbReference type="InterPro" id="IPR002305">
    <property type="entry name" value="aa-tRNA-synth_Ic"/>
</dbReference>
<dbReference type="GO" id="GO:0006437">
    <property type="term" value="P:tyrosyl-tRNA aminoacylation"/>
    <property type="evidence" value="ECO:0007669"/>
    <property type="project" value="InterPro"/>
</dbReference>
<dbReference type="GO" id="GO:0005739">
    <property type="term" value="C:mitochondrion"/>
    <property type="evidence" value="ECO:0007669"/>
    <property type="project" value="TreeGrafter"/>
</dbReference>
<dbReference type="Pfam" id="PF00579">
    <property type="entry name" value="tRNA-synt_1b"/>
    <property type="match status" value="1"/>
</dbReference>
<dbReference type="Proteomes" id="UP000188320">
    <property type="component" value="Unassembled WGS sequence"/>
</dbReference>
<sequence length="286" mass="32054">MHLGNLVALMGLIHFHLGGHQVISLIQIGGSDQWGNITAGIELIHKLNTLEEKKSIPNEGEPKRVRHENAFGLTIPLLTTSSGLKFGKSAGNAVWLDSNLTSPYELYQFFMKTSDQDIARYLPIFTLLSLEKINEIVTEHNKNPEKMLGQTVLASEVTELVHGSNEVKLAQELTAFFFGMKKGQNISDSNITSEYILKSFKNDSRLIRAKAEVIREMRITDLAVLTGACSSKSEAFRLIKNNGLYWNNTRVTSDKWMPSLDADYLDNGKFAIIRKGKTDFFILSVF</sequence>
<evidence type="ECO:0000313" key="14">
    <source>
        <dbReference type="Proteomes" id="UP000188320"/>
    </source>
</evidence>
<comment type="caution">
    <text evidence="13">The sequence shown here is derived from an EMBL/GenBank/DDBJ whole genome shotgun (WGS) entry which is preliminary data.</text>
</comment>
<dbReference type="InterPro" id="IPR014729">
    <property type="entry name" value="Rossmann-like_a/b/a_fold"/>
</dbReference>